<gene>
    <name evidence="3" type="ORF">JOM49_007761</name>
</gene>
<protein>
    <submittedName>
        <fullName evidence="3">Type VII secretion protein EccE</fullName>
    </submittedName>
</protein>
<accession>A0ABS4Q3H4</accession>
<evidence type="ECO:0000256" key="1">
    <source>
        <dbReference type="SAM" id="MobiDB-lite"/>
    </source>
</evidence>
<dbReference type="Proteomes" id="UP000741013">
    <property type="component" value="Unassembled WGS sequence"/>
</dbReference>
<dbReference type="Pfam" id="PF11203">
    <property type="entry name" value="EccE"/>
    <property type="match status" value="1"/>
</dbReference>
<keyword evidence="4" id="KW-1185">Reference proteome</keyword>
<organism evidence="3 4">
    <name type="scientific">Amycolatopsis magusensis</name>
    <dbReference type="NCBI Taxonomy" id="882444"/>
    <lineage>
        <taxon>Bacteria</taxon>
        <taxon>Bacillati</taxon>
        <taxon>Actinomycetota</taxon>
        <taxon>Actinomycetes</taxon>
        <taxon>Pseudonocardiales</taxon>
        <taxon>Pseudonocardiaceae</taxon>
        <taxon>Amycolatopsis</taxon>
    </lineage>
</organism>
<proteinExistence type="predicted"/>
<name>A0ABS4Q3H4_9PSEU</name>
<feature type="region of interest" description="Disordered" evidence="1">
    <location>
        <begin position="1"/>
        <end position="23"/>
    </location>
</feature>
<feature type="domain" description="Type VII secretion system protein EccE" evidence="2">
    <location>
        <begin position="195"/>
        <end position="283"/>
    </location>
</feature>
<evidence type="ECO:0000259" key="2">
    <source>
        <dbReference type="Pfam" id="PF11203"/>
    </source>
</evidence>
<comment type="caution">
    <text evidence="3">The sequence shown here is derived from an EMBL/GenBank/DDBJ whole genome shotgun (WGS) entry which is preliminary data.</text>
</comment>
<reference evidence="3 4" key="1">
    <citation type="submission" date="2021-03" db="EMBL/GenBank/DDBJ databases">
        <title>Sequencing the genomes of 1000 actinobacteria strains.</title>
        <authorList>
            <person name="Klenk H.-P."/>
        </authorList>
    </citation>
    <scope>NUCLEOTIDE SEQUENCE [LARGE SCALE GENOMIC DNA]</scope>
    <source>
        <strain evidence="3 4">DSM 45510</strain>
    </source>
</reference>
<evidence type="ECO:0000313" key="3">
    <source>
        <dbReference type="EMBL" id="MBP2186235.1"/>
    </source>
</evidence>
<feature type="compositionally biased region" description="Polar residues" evidence="1">
    <location>
        <begin position="1"/>
        <end position="12"/>
    </location>
</feature>
<dbReference type="EMBL" id="JAGGMS010000001">
    <property type="protein sequence ID" value="MBP2186235.1"/>
    <property type="molecule type" value="Genomic_DNA"/>
</dbReference>
<dbReference type="InterPro" id="IPR050051">
    <property type="entry name" value="EccE_dom"/>
</dbReference>
<sequence length="378" mass="39647">MSSPAPWQSRTSAAPLPSGGREPGSIADPAAAPWILPVRARQVAIWEVAALGALGAYGLSDGFTAVSITAIVVAVLVVSTTSVRITGKHLAGWLWTWLTFRLRRHDDRREGAGPMHSLVGETAIRQHTDRAGNRLGIAGVGDGWTSVVRLTGGGLPAVGTLLDVLGAAYRRADIPLDSAQLVVWTAPRPGQTPLRVCWLAVRYRPADAPIAAMARGGGELGALRTTASAALGLAGALADVGYESTVLEAGELGEELRVALGAEPDFGAEVPEFTDGWRWWSAGTGEGRIRQSCFRPLSDRDLPKLVTGHVPTAAFTTVSYTLSRTAAGRERADVTVRVGTRGDAEPPTGSPTLCGVPLVAVNGRHAEHVRRSIPLALP</sequence>
<evidence type="ECO:0000313" key="4">
    <source>
        <dbReference type="Proteomes" id="UP000741013"/>
    </source>
</evidence>